<evidence type="ECO:0000313" key="2">
    <source>
        <dbReference type="EMBL" id="RED86566.1"/>
    </source>
</evidence>
<keyword evidence="3" id="KW-1185">Reference proteome</keyword>
<keyword evidence="1" id="KW-0812">Transmembrane</keyword>
<accession>A0A3D9KL21</accession>
<dbReference type="OrthoDB" id="2665047at2"/>
<dbReference type="GO" id="GO:0016020">
    <property type="term" value="C:membrane"/>
    <property type="evidence" value="ECO:0007669"/>
    <property type="project" value="InterPro"/>
</dbReference>
<dbReference type="SUPFAM" id="SSF81342">
    <property type="entry name" value="Transmembrane di-heme cytochromes"/>
    <property type="match status" value="1"/>
</dbReference>
<dbReference type="Gene3D" id="1.20.810.10">
    <property type="entry name" value="Cytochrome Bc1 Complex, Chain C"/>
    <property type="match status" value="1"/>
</dbReference>
<organism evidence="2 3">
    <name type="scientific">Cohnella phaseoli</name>
    <dbReference type="NCBI Taxonomy" id="456490"/>
    <lineage>
        <taxon>Bacteria</taxon>
        <taxon>Bacillati</taxon>
        <taxon>Bacillota</taxon>
        <taxon>Bacilli</taxon>
        <taxon>Bacillales</taxon>
        <taxon>Paenibacillaceae</taxon>
        <taxon>Cohnella</taxon>
    </lineage>
</organism>
<dbReference type="Proteomes" id="UP000256977">
    <property type="component" value="Unassembled WGS sequence"/>
</dbReference>
<keyword evidence="1" id="KW-1133">Transmembrane helix</keyword>
<protein>
    <submittedName>
        <fullName evidence="2">Menaquinol-cytochrome c reductase cytochrome b subunit</fullName>
    </submittedName>
</protein>
<dbReference type="RefSeq" id="WP_116059675.1">
    <property type="nucleotide sequence ID" value="NZ_QRDZ01000003.1"/>
</dbReference>
<gene>
    <name evidence="2" type="ORF">DFP98_103421</name>
</gene>
<dbReference type="EMBL" id="QRDZ01000003">
    <property type="protein sequence ID" value="RED86566.1"/>
    <property type="molecule type" value="Genomic_DNA"/>
</dbReference>
<feature type="transmembrane region" description="Helical" evidence="1">
    <location>
        <begin position="63"/>
        <end position="80"/>
    </location>
</feature>
<dbReference type="GO" id="GO:0022904">
    <property type="term" value="P:respiratory electron transport chain"/>
    <property type="evidence" value="ECO:0007669"/>
    <property type="project" value="InterPro"/>
</dbReference>
<evidence type="ECO:0000256" key="1">
    <source>
        <dbReference type="SAM" id="Phobius"/>
    </source>
</evidence>
<feature type="transmembrane region" description="Helical" evidence="1">
    <location>
        <begin position="7"/>
        <end position="26"/>
    </location>
</feature>
<reference evidence="2 3" key="1">
    <citation type="submission" date="2018-07" db="EMBL/GenBank/DDBJ databases">
        <title>Genomic Encyclopedia of Type Strains, Phase III (KMG-III): the genomes of soil and plant-associated and newly described type strains.</title>
        <authorList>
            <person name="Whitman W."/>
        </authorList>
    </citation>
    <scope>NUCLEOTIDE SEQUENCE [LARGE SCALE GENOMIC DNA]</scope>
    <source>
        <strain evidence="2 3">CECT 7287</strain>
    </source>
</reference>
<dbReference type="AlphaFoldDB" id="A0A3D9KL21"/>
<dbReference type="InterPro" id="IPR027387">
    <property type="entry name" value="Cytb/b6-like_sf"/>
</dbReference>
<comment type="caution">
    <text evidence="2">The sequence shown here is derived from an EMBL/GenBank/DDBJ whole genome shotgun (WGS) entry which is preliminary data.</text>
</comment>
<evidence type="ECO:0000313" key="3">
    <source>
        <dbReference type="Proteomes" id="UP000256977"/>
    </source>
</evidence>
<dbReference type="InterPro" id="IPR016174">
    <property type="entry name" value="Di-haem_cyt_TM"/>
</dbReference>
<keyword evidence="1" id="KW-0472">Membrane</keyword>
<name>A0A3D9KL21_9BACL</name>
<sequence>MKIRYVIEGLLFGLMVYAGYIGWAILSGLMLTRSYVPDITERYESVEELEHKVSFGVIIEPNWLILAGSFVLLAVLYYVVRTWAAKRSASRKNPDGR</sequence>
<proteinExistence type="predicted"/>